<feature type="transmembrane region" description="Helical" evidence="4">
    <location>
        <begin position="258"/>
        <end position="281"/>
    </location>
</feature>
<evidence type="ECO:0000256" key="2">
    <source>
        <dbReference type="ARBA" id="ARBA00006727"/>
    </source>
</evidence>
<name>A0A409W018_9AGAR</name>
<feature type="region of interest" description="Disordered" evidence="3">
    <location>
        <begin position="1"/>
        <end position="32"/>
    </location>
</feature>
<feature type="transmembrane region" description="Helical" evidence="4">
    <location>
        <begin position="839"/>
        <end position="862"/>
    </location>
</feature>
<keyword evidence="4" id="KW-1133">Transmembrane helix</keyword>
<dbReference type="InterPro" id="IPR050327">
    <property type="entry name" value="Proton-linked_MCT"/>
</dbReference>
<dbReference type="Pfam" id="PF07690">
    <property type="entry name" value="MFS_1"/>
    <property type="match status" value="2"/>
</dbReference>
<dbReference type="EMBL" id="NHYE01005484">
    <property type="protein sequence ID" value="PPQ71856.1"/>
    <property type="molecule type" value="Genomic_DNA"/>
</dbReference>
<accession>A0A409W018</accession>
<sequence>MAESGVSTSMTVADDMEKGSTSRGSTFDEKKDDENVGVVDVKDEKEGNAADVLTFPEGGFHAWAAVAGGYISAFGIYQDFYVREFLTNFSPSDIGWIGGVQIFLNFSLGAITGRIFDRGYAKHLMIACTIVYAISIFCLSLAHKNSYYQVFLTNGVGLGIAAGLTYPGNFAITGHYFLKKRALAVGLVSSGSALGAVIHPIMLNKLINGPVGFHNGVRISAAMNTVLLIAATLLTRTRLPPKAQQTFPVKKWLKEPPYLAIIIGAVFVFLGLFFSLFYLQLYSITRGVPASFAFYDTSILNAASFFGRTISGYYGRRIGVFNIGTFFTLGTGIVVLTMAAVNDITGTVFFAIFYGLCTGGCVAITNAMIANVSDHPSEVGTRLGLYFGIGGILGLFGKPNSLNSWVNIIDGLSTLLSNSNLRCSVDERIPLDACHYLFRSYDGRCWSVLPRFKTVCCKSKRYSKGVMFYVLPAMRTGTLRTSIDVVEKREKVTTASSGSLREEKEKEESVVIVDVEEGATGEDSLDEVLTFPEGGFRAWAAVAGGYVDFTGYTPARVDDFLCRFLIQFTCFGYINSFGVYQDFYVRHYLTAFTPSDIGWIGGVQIFLNFFLGAFSGQIFDRGYYKQLMYISTVLYAISLFCLSLAHHNSYYQVRIICVSPSAFGVAYLGQVLLTNGVGLGIASGLTYPGNFAIIGHYFVKKRALAVGLVSSGSALGAIIHPVMLNRLINGPVGFHNGVRISAAMNTILIIIACALTHTRLPPKSQQSFPILKWVREPQYLLLLIGAVFVFLGLFFSVFYLQLDAILHGVRPDFAFYSLSILNAASFFGRTITGFYGRKLGVFNIGASFTTAAGLVVLCLLAVKNITGVVLFSVFFGFFSGGSVALVNAMIAQTASNPNEVGTRLGIYFGVGGILGLFASPISGALLTSQYHWTRSILFAGITLTIAGLCFCLSRVFVAKMKGSPWIPEGSMESMAFLMTAGSTTCALAANLVQVNVEGLCEISSSGLVGPHVHCPAFIFRTLHTVTNGDLIEFRFRIHLEKRFYPPFHNVLSSWMQMSQKTARFHSSSPSPILSFVGIVLLDFTFDFFRGALYKEFCTTNLIGRNMIPIPCMQPMSIHFSLCLQDL</sequence>
<dbReference type="Gene3D" id="1.20.1250.20">
    <property type="entry name" value="MFS general substrate transporter like domains"/>
    <property type="match status" value="3"/>
</dbReference>
<dbReference type="InterPro" id="IPR036259">
    <property type="entry name" value="MFS_trans_sf"/>
</dbReference>
<feature type="transmembrane region" description="Helical" evidence="4">
    <location>
        <begin position="868"/>
        <end position="892"/>
    </location>
</feature>
<feature type="transmembrane region" description="Helical" evidence="4">
    <location>
        <begin position="94"/>
        <end position="112"/>
    </location>
</feature>
<evidence type="ECO:0008006" key="7">
    <source>
        <dbReference type="Google" id="ProtNLM"/>
    </source>
</evidence>
<dbReference type="GO" id="GO:0022857">
    <property type="term" value="F:transmembrane transporter activity"/>
    <property type="evidence" value="ECO:0007669"/>
    <property type="project" value="InterPro"/>
</dbReference>
<keyword evidence="6" id="KW-1185">Reference proteome</keyword>
<feature type="transmembrane region" description="Helical" evidence="4">
    <location>
        <begin position="318"/>
        <end position="341"/>
    </location>
</feature>
<proteinExistence type="inferred from homology"/>
<dbReference type="InParanoid" id="A0A409W018"/>
<feature type="compositionally biased region" description="Polar residues" evidence="3">
    <location>
        <begin position="1"/>
        <end position="11"/>
    </location>
</feature>
<dbReference type="PANTHER" id="PTHR11360">
    <property type="entry name" value="MONOCARBOXYLATE TRANSPORTER"/>
    <property type="match status" value="1"/>
</dbReference>
<feature type="transmembrane region" description="Helical" evidence="4">
    <location>
        <begin position="703"/>
        <end position="720"/>
    </location>
</feature>
<feature type="transmembrane region" description="Helical" evidence="4">
    <location>
        <begin position="347"/>
        <end position="369"/>
    </location>
</feature>
<feature type="transmembrane region" description="Helical" evidence="4">
    <location>
        <begin position="215"/>
        <end position="237"/>
    </location>
</feature>
<dbReference type="AlphaFoldDB" id="A0A409W018"/>
<gene>
    <name evidence="5" type="ORF">CVT26_007015</name>
</gene>
<feature type="transmembrane region" description="Helical" evidence="4">
    <location>
        <begin position="597"/>
        <end position="615"/>
    </location>
</feature>
<evidence type="ECO:0000256" key="1">
    <source>
        <dbReference type="ARBA" id="ARBA00004141"/>
    </source>
</evidence>
<dbReference type="GO" id="GO:0016020">
    <property type="term" value="C:membrane"/>
    <property type="evidence" value="ECO:0007669"/>
    <property type="project" value="UniProtKB-SubCell"/>
</dbReference>
<dbReference type="SUPFAM" id="SSF103473">
    <property type="entry name" value="MFS general substrate transporter"/>
    <property type="match status" value="2"/>
</dbReference>
<reference evidence="5 6" key="1">
    <citation type="journal article" date="2018" name="Evol. Lett.">
        <title>Horizontal gene cluster transfer increased hallucinogenic mushroom diversity.</title>
        <authorList>
            <person name="Reynolds H.T."/>
            <person name="Vijayakumar V."/>
            <person name="Gluck-Thaler E."/>
            <person name="Korotkin H.B."/>
            <person name="Matheny P.B."/>
            <person name="Slot J.C."/>
        </authorList>
    </citation>
    <scope>NUCLEOTIDE SEQUENCE [LARGE SCALE GENOMIC DNA]</scope>
    <source>
        <strain evidence="5 6">SRW20</strain>
    </source>
</reference>
<keyword evidence="4" id="KW-0472">Membrane</keyword>
<comment type="caution">
    <text evidence="5">The sequence shown here is derived from an EMBL/GenBank/DDBJ whole genome shotgun (WGS) entry which is preliminary data.</text>
</comment>
<feature type="transmembrane region" description="Helical" evidence="4">
    <location>
        <begin position="124"/>
        <end position="142"/>
    </location>
</feature>
<feature type="transmembrane region" description="Helical" evidence="4">
    <location>
        <begin position="560"/>
        <end position="577"/>
    </location>
</feature>
<evidence type="ECO:0000256" key="3">
    <source>
        <dbReference type="SAM" id="MobiDB-lite"/>
    </source>
</evidence>
<protein>
    <recommendedName>
        <fullName evidence="7">Major facilitator superfamily (MFS) profile domain-containing protein</fullName>
    </recommendedName>
</protein>
<keyword evidence="4" id="KW-0812">Transmembrane</keyword>
<dbReference type="PANTHER" id="PTHR11360:SF319">
    <property type="entry name" value="MAJOR FACILITATOR SUPERFAMILY (MFS) PROFILE DOMAIN-CONTAINING PROTEIN"/>
    <property type="match status" value="1"/>
</dbReference>
<feature type="transmembrane region" description="Helical" evidence="4">
    <location>
        <begin position="627"/>
        <end position="645"/>
    </location>
</feature>
<feature type="compositionally biased region" description="Basic and acidic residues" evidence="3">
    <location>
        <begin position="15"/>
        <end position="32"/>
    </location>
</feature>
<evidence type="ECO:0000313" key="5">
    <source>
        <dbReference type="EMBL" id="PPQ71856.1"/>
    </source>
</evidence>
<feature type="transmembrane region" description="Helical" evidence="4">
    <location>
        <begin position="779"/>
        <end position="801"/>
    </location>
</feature>
<organism evidence="5 6">
    <name type="scientific">Gymnopilus dilepis</name>
    <dbReference type="NCBI Taxonomy" id="231916"/>
    <lineage>
        <taxon>Eukaryota</taxon>
        <taxon>Fungi</taxon>
        <taxon>Dikarya</taxon>
        <taxon>Basidiomycota</taxon>
        <taxon>Agaricomycotina</taxon>
        <taxon>Agaricomycetes</taxon>
        <taxon>Agaricomycetidae</taxon>
        <taxon>Agaricales</taxon>
        <taxon>Agaricineae</taxon>
        <taxon>Hymenogastraceae</taxon>
        <taxon>Gymnopilus</taxon>
    </lineage>
</organism>
<dbReference type="InterPro" id="IPR011701">
    <property type="entry name" value="MFS"/>
</dbReference>
<evidence type="ECO:0000313" key="6">
    <source>
        <dbReference type="Proteomes" id="UP000284706"/>
    </source>
</evidence>
<comment type="similarity">
    <text evidence="2">Belongs to the major facilitator superfamily. Monocarboxylate porter (TC 2.A.1.13) family.</text>
</comment>
<feature type="transmembrane region" description="Helical" evidence="4">
    <location>
        <begin position="813"/>
        <end position="832"/>
    </location>
</feature>
<dbReference type="OrthoDB" id="6499973at2759"/>
<feature type="transmembrane region" description="Helical" evidence="4">
    <location>
        <begin position="740"/>
        <end position="758"/>
    </location>
</feature>
<feature type="transmembrane region" description="Helical" evidence="4">
    <location>
        <begin position="904"/>
        <end position="924"/>
    </location>
</feature>
<comment type="subcellular location">
    <subcellularLocation>
        <location evidence="1">Membrane</location>
        <topology evidence="1">Multi-pass membrane protein</topology>
    </subcellularLocation>
</comment>
<evidence type="ECO:0000256" key="4">
    <source>
        <dbReference type="SAM" id="Phobius"/>
    </source>
</evidence>
<feature type="transmembrane region" description="Helical" evidence="4">
    <location>
        <begin position="148"/>
        <end position="170"/>
    </location>
</feature>
<dbReference type="Proteomes" id="UP000284706">
    <property type="component" value="Unassembled WGS sequence"/>
</dbReference>
<feature type="transmembrane region" description="Helical" evidence="4">
    <location>
        <begin position="936"/>
        <end position="957"/>
    </location>
</feature>
<feature type="transmembrane region" description="Helical" evidence="4">
    <location>
        <begin position="182"/>
        <end position="203"/>
    </location>
</feature>